<gene>
    <name evidence="1" type="ORF">SAMN05216174_103154</name>
</gene>
<keyword evidence="2" id="KW-1185">Reference proteome</keyword>
<sequence length="60" mass="6626">MRAYPDRRPEVPAATDLRNRLRDRPGLSVGELMLDRSGKSYRVAEIMPLPSTTSPAGSGR</sequence>
<organism evidence="1 2">
    <name type="scientific">Actinokineospora iranica</name>
    <dbReference type="NCBI Taxonomy" id="1271860"/>
    <lineage>
        <taxon>Bacteria</taxon>
        <taxon>Bacillati</taxon>
        <taxon>Actinomycetota</taxon>
        <taxon>Actinomycetes</taxon>
        <taxon>Pseudonocardiales</taxon>
        <taxon>Pseudonocardiaceae</taxon>
        <taxon>Actinokineospora</taxon>
    </lineage>
</organism>
<evidence type="ECO:0000313" key="2">
    <source>
        <dbReference type="Proteomes" id="UP000199501"/>
    </source>
</evidence>
<accession>A0A1G6N2B0</accession>
<evidence type="ECO:0000313" key="1">
    <source>
        <dbReference type="EMBL" id="SDC61962.1"/>
    </source>
</evidence>
<dbReference type="EMBL" id="FMZZ01000003">
    <property type="protein sequence ID" value="SDC61962.1"/>
    <property type="molecule type" value="Genomic_DNA"/>
</dbReference>
<protein>
    <submittedName>
        <fullName evidence="1">Uncharacterized protein</fullName>
    </submittedName>
</protein>
<name>A0A1G6N2B0_9PSEU</name>
<proteinExistence type="predicted"/>
<dbReference type="AlphaFoldDB" id="A0A1G6N2B0"/>
<reference evidence="2" key="1">
    <citation type="submission" date="2016-10" db="EMBL/GenBank/DDBJ databases">
        <authorList>
            <person name="Varghese N."/>
            <person name="Submissions S."/>
        </authorList>
    </citation>
    <scope>NUCLEOTIDE SEQUENCE [LARGE SCALE GENOMIC DNA]</scope>
    <source>
        <strain evidence="2">IBRC-M 10403</strain>
    </source>
</reference>
<dbReference type="Proteomes" id="UP000199501">
    <property type="component" value="Unassembled WGS sequence"/>
</dbReference>